<protein>
    <recommendedName>
        <fullName evidence="3">Smalltalk protein</fullName>
    </recommendedName>
</protein>
<keyword evidence="1" id="KW-0812">Transmembrane</keyword>
<keyword evidence="1" id="KW-1133">Transmembrane helix</keyword>
<dbReference type="EMBL" id="CACRSU010000014">
    <property type="protein sequence ID" value="VYT02107.1"/>
    <property type="molecule type" value="Genomic_DNA"/>
</dbReference>
<dbReference type="NCBIfam" id="NF033879">
    <property type="entry name" value="smalltalk"/>
    <property type="match status" value="1"/>
</dbReference>
<dbReference type="RefSeq" id="WP_022394077.1">
    <property type="nucleotide sequence ID" value="NZ_BAABZC010000001.1"/>
</dbReference>
<sequence>MEKKSKSTWSVIIKVVIAVASALAGVLGLNACMA</sequence>
<accession>A0A6N2T9C2</accession>
<dbReference type="Pfam" id="PF20096">
    <property type="entry name" value="DUF6486"/>
    <property type="match status" value="1"/>
</dbReference>
<dbReference type="AlphaFoldDB" id="A0A6N2T9C2"/>
<reference evidence="2" key="1">
    <citation type="submission" date="2019-11" db="EMBL/GenBank/DDBJ databases">
        <authorList>
            <person name="Feng L."/>
        </authorList>
    </citation>
    <scope>NUCLEOTIDE SEQUENCE</scope>
    <source>
        <strain evidence="2">BintestinalisLFYP9</strain>
    </source>
</reference>
<name>A0A6N2T9C2_9BACE</name>
<gene>
    <name evidence="2" type="ORF">BILFYP9_01473</name>
</gene>
<dbReference type="GeneID" id="56563672"/>
<proteinExistence type="predicted"/>
<evidence type="ECO:0008006" key="3">
    <source>
        <dbReference type="Google" id="ProtNLM"/>
    </source>
</evidence>
<evidence type="ECO:0000256" key="1">
    <source>
        <dbReference type="SAM" id="Phobius"/>
    </source>
</evidence>
<keyword evidence="1" id="KW-0472">Membrane</keyword>
<feature type="transmembrane region" description="Helical" evidence="1">
    <location>
        <begin position="12"/>
        <end position="31"/>
    </location>
</feature>
<evidence type="ECO:0000313" key="2">
    <source>
        <dbReference type="EMBL" id="VYT02107.1"/>
    </source>
</evidence>
<organism evidence="2">
    <name type="scientific">Bacteroides intestinalis</name>
    <dbReference type="NCBI Taxonomy" id="329854"/>
    <lineage>
        <taxon>Bacteria</taxon>
        <taxon>Pseudomonadati</taxon>
        <taxon>Bacteroidota</taxon>
        <taxon>Bacteroidia</taxon>
        <taxon>Bacteroidales</taxon>
        <taxon>Bacteroidaceae</taxon>
        <taxon>Bacteroides</taxon>
    </lineage>
</organism>
<dbReference type="InterPro" id="IPR045505">
    <property type="entry name" value="DUF6486"/>
</dbReference>